<organism evidence="1 2">
    <name type="scientific">Marchantia polymorpha</name>
    <name type="common">Common liverwort</name>
    <name type="synonym">Marchantia aquatica</name>
    <dbReference type="NCBI Taxonomy" id="3197"/>
    <lineage>
        <taxon>Eukaryota</taxon>
        <taxon>Viridiplantae</taxon>
        <taxon>Streptophyta</taxon>
        <taxon>Embryophyta</taxon>
        <taxon>Marchantiophyta</taxon>
        <taxon>Marchantiopsida</taxon>
        <taxon>Marchantiidae</taxon>
        <taxon>Marchantiales</taxon>
        <taxon>Marchantiaceae</taxon>
        <taxon>Marchantia</taxon>
    </lineage>
</organism>
<gene>
    <name evidence="1" type="ORF">MARPO_0001s0283</name>
</gene>
<dbReference type="OrthoDB" id="1937726at2759"/>
<dbReference type="AlphaFoldDB" id="A0A2R6XVY3"/>
<accession>A0A2R6XVY3</accession>
<evidence type="ECO:0000313" key="2">
    <source>
        <dbReference type="Proteomes" id="UP000244005"/>
    </source>
</evidence>
<protein>
    <recommendedName>
        <fullName evidence="3">hAT-like transposase RNase-H fold domain-containing protein</fullName>
    </recommendedName>
</protein>
<proteinExistence type="predicted"/>
<name>A0A2R6XVY3_MARPO</name>
<dbReference type="SUPFAM" id="SSF53098">
    <property type="entry name" value="Ribonuclease H-like"/>
    <property type="match status" value="1"/>
</dbReference>
<evidence type="ECO:0008006" key="3">
    <source>
        <dbReference type="Google" id="ProtNLM"/>
    </source>
</evidence>
<feature type="non-terminal residue" evidence="1">
    <location>
        <position position="1"/>
    </location>
</feature>
<dbReference type="Proteomes" id="UP000244005">
    <property type="component" value="Unassembled WGS sequence"/>
</dbReference>
<keyword evidence="2" id="KW-1185">Reference proteome</keyword>
<reference evidence="2" key="1">
    <citation type="journal article" date="2017" name="Cell">
        <title>Insights into land plant evolution garnered from the Marchantia polymorpha genome.</title>
        <authorList>
            <person name="Bowman J.L."/>
            <person name="Kohchi T."/>
            <person name="Yamato K.T."/>
            <person name="Jenkins J."/>
            <person name="Shu S."/>
            <person name="Ishizaki K."/>
            <person name="Yamaoka S."/>
            <person name="Nishihama R."/>
            <person name="Nakamura Y."/>
            <person name="Berger F."/>
            <person name="Adam C."/>
            <person name="Aki S.S."/>
            <person name="Althoff F."/>
            <person name="Araki T."/>
            <person name="Arteaga-Vazquez M.A."/>
            <person name="Balasubrmanian S."/>
            <person name="Barry K."/>
            <person name="Bauer D."/>
            <person name="Boehm C.R."/>
            <person name="Briginshaw L."/>
            <person name="Caballero-Perez J."/>
            <person name="Catarino B."/>
            <person name="Chen F."/>
            <person name="Chiyoda S."/>
            <person name="Chovatia M."/>
            <person name="Davies K.M."/>
            <person name="Delmans M."/>
            <person name="Demura T."/>
            <person name="Dierschke T."/>
            <person name="Dolan L."/>
            <person name="Dorantes-Acosta A.E."/>
            <person name="Eklund D.M."/>
            <person name="Florent S.N."/>
            <person name="Flores-Sandoval E."/>
            <person name="Fujiyama A."/>
            <person name="Fukuzawa H."/>
            <person name="Galik B."/>
            <person name="Grimanelli D."/>
            <person name="Grimwood J."/>
            <person name="Grossniklaus U."/>
            <person name="Hamada T."/>
            <person name="Haseloff J."/>
            <person name="Hetherington A.J."/>
            <person name="Higo A."/>
            <person name="Hirakawa Y."/>
            <person name="Hundley H.N."/>
            <person name="Ikeda Y."/>
            <person name="Inoue K."/>
            <person name="Inoue S.I."/>
            <person name="Ishida S."/>
            <person name="Jia Q."/>
            <person name="Kakita M."/>
            <person name="Kanazawa T."/>
            <person name="Kawai Y."/>
            <person name="Kawashima T."/>
            <person name="Kennedy M."/>
            <person name="Kinose K."/>
            <person name="Kinoshita T."/>
            <person name="Kohara Y."/>
            <person name="Koide E."/>
            <person name="Komatsu K."/>
            <person name="Kopischke S."/>
            <person name="Kubo M."/>
            <person name="Kyozuka J."/>
            <person name="Lagercrantz U."/>
            <person name="Lin S.S."/>
            <person name="Lindquist E."/>
            <person name="Lipzen A.M."/>
            <person name="Lu C.W."/>
            <person name="De Luna E."/>
            <person name="Martienssen R.A."/>
            <person name="Minamino N."/>
            <person name="Mizutani M."/>
            <person name="Mizutani M."/>
            <person name="Mochizuki N."/>
            <person name="Monte I."/>
            <person name="Mosher R."/>
            <person name="Nagasaki H."/>
            <person name="Nakagami H."/>
            <person name="Naramoto S."/>
            <person name="Nishitani K."/>
            <person name="Ohtani M."/>
            <person name="Okamoto T."/>
            <person name="Okumura M."/>
            <person name="Phillips J."/>
            <person name="Pollak B."/>
            <person name="Reinders A."/>
            <person name="Rovekamp M."/>
            <person name="Sano R."/>
            <person name="Sawa S."/>
            <person name="Schmid M.W."/>
            <person name="Shirakawa M."/>
            <person name="Solano R."/>
            <person name="Spunde A."/>
            <person name="Suetsugu N."/>
            <person name="Sugano S."/>
            <person name="Sugiyama A."/>
            <person name="Sun R."/>
            <person name="Suzuki Y."/>
            <person name="Takenaka M."/>
            <person name="Takezawa D."/>
            <person name="Tomogane H."/>
            <person name="Tsuzuki M."/>
            <person name="Ueda T."/>
            <person name="Umeda M."/>
            <person name="Ward J.M."/>
            <person name="Watanabe Y."/>
            <person name="Yazaki K."/>
            <person name="Yokoyama R."/>
            <person name="Yoshitake Y."/>
            <person name="Yotsui I."/>
            <person name="Zachgo S."/>
            <person name="Schmutz J."/>
        </authorList>
    </citation>
    <scope>NUCLEOTIDE SEQUENCE [LARGE SCALE GENOMIC DNA]</scope>
    <source>
        <strain evidence="2">Tak-1</strain>
    </source>
</reference>
<dbReference type="EMBL" id="KZ772673">
    <property type="protein sequence ID" value="PTQ50263.1"/>
    <property type="molecule type" value="Genomic_DNA"/>
</dbReference>
<sequence length="444" mass="51827">HNLIMLYFECDFVHVMCSYDSMLMPAMTLVQQIENDLKSNGKKYVIYQSGLGKRSDVWQAFGTVYDRRSVKLHYVACNCNVYSRAGKGREKLTLVHKKHFDPGLNVTCTLDFWTDAIKKNSYMFITIHYIDEIFNPHVRILHVKHIGHASHTTEMVLEEFNNGLAVFKVMTNMYHQIIVISDSDLNCYDANGIPLDFFWLAYLDHKLATNATRWISLFRCLLSIEEMYDELVRLLQMKDKLSKLNDIFQKLPKRLIVFLVSFQQATLEFEKFKHLTLHKVVWWRHVIVCHLWPVLNDVMDEVGNVTTIKDSDKFVLDDIHIMAWLLDAIMKSRVVRLGVECNEIKHAKNKLKDKLRSSVLMYDQMFNDNDEKNNIPLTEGTHVDVVATTLNAIVNHKYEALMKHNVTDGEMRQCVDDDASCEFHILLGWRSKDMDLFPILTRVV</sequence>
<evidence type="ECO:0000313" key="1">
    <source>
        <dbReference type="EMBL" id="PTQ50263.1"/>
    </source>
</evidence>
<dbReference type="InterPro" id="IPR012337">
    <property type="entry name" value="RNaseH-like_sf"/>
</dbReference>